<evidence type="ECO:0000256" key="7">
    <source>
        <dbReference type="ARBA" id="ARBA00023054"/>
    </source>
</evidence>
<keyword evidence="8" id="KW-0131">Cell cycle</keyword>
<evidence type="ECO:0000256" key="1">
    <source>
        <dbReference type="ARBA" id="ARBA00004629"/>
    </source>
</evidence>
<dbReference type="GO" id="GO:0005634">
    <property type="term" value="C:nucleus"/>
    <property type="evidence" value="ECO:0007669"/>
    <property type="project" value="InterPro"/>
</dbReference>
<comment type="subcellular location">
    <subcellularLocation>
        <location evidence="1">Chromosome</location>
        <location evidence="1">Centromere</location>
        <location evidence="1">Kinetochore</location>
    </subcellularLocation>
</comment>
<evidence type="ECO:0000256" key="3">
    <source>
        <dbReference type="ARBA" id="ARBA00022454"/>
    </source>
</evidence>
<dbReference type="PANTHER" id="PTHR14527">
    <property type="entry name" value="PROTEIN MIS12 HOMOLOG"/>
    <property type="match status" value="1"/>
</dbReference>
<comment type="caution">
    <text evidence="10">The sequence shown here is derived from an EMBL/GenBank/DDBJ whole genome shotgun (WGS) entry which is preliminary data.</text>
</comment>
<gene>
    <name evidence="10" type="ORF">KI387_002150</name>
</gene>
<keyword evidence="7" id="KW-0175">Coiled coil</keyword>
<dbReference type="EMBL" id="JAHRHJ020000001">
    <property type="protein sequence ID" value="KAH9330042.1"/>
    <property type="molecule type" value="Genomic_DNA"/>
</dbReference>
<dbReference type="GO" id="GO:0051301">
    <property type="term" value="P:cell division"/>
    <property type="evidence" value="ECO:0007669"/>
    <property type="project" value="UniProtKB-KW"/>
</dbReference>
<evidence type="ECO:0000256" key="5">
    <source>
        <dbReference type="ARBA" id="ARBA00022776"/>
    </source>
</evidence>
<proteinExistence type="inferred from homology"/>
<keyword evidence="11" id="KW-1185">Reference proteome</keyword>
<keyword evidence="3" id="KW-0158">Chromosome</keyword>
<dbReference type="PANTHER" id="PTHR14527:SF2">
    <property type="entry name" value="PROTEIN MIS12 HOMOLOG"/>
    <property type="match status" value="1"/>
</dbReference>
<evidence type="ECO:0000256" key="6">
    <source>
        <dbReference type="ARBA" id="ARBA00022838"/>
    </source>
</evidence>
<dbReference type="GO" id="GO:0051382">
    <property type="term" value="P:kinetochore assembly"/>
    <property type="evidence" value="ECO:0007669"/>
    <property type="project" value="TreeGrafter"/>
</dbReference>
<dbReference type="GO" id="GO:0000070">
    <property type="term" value="P:mitotic sister chromatid segregation"/>
    <property type="evidence" value="ECO:0007669"/>
    <property type="project" value="TreeGrafter"/>
</dbReference>
<accession>A0AA38GW16</accession>
<evidence type="ECO:0008006" key="12">
    <source>
        <dbReference type="Google" id="ProtNLM"/>
    </source>
</evidence>
<keyword evidence="9" id="KW-0137">Centromere</keyword>
<keyword evidence="5" id="KW-0498">Mitosis</keyword>
<evidence type="ECO:0000256" key="8">
    <source>
        <dbReference type="ARBA" id="ARBA00023306"/>
    </source>
</evidence>
<organism evidence="10 11">
    <name type="scientific">Taxus chinensis</name>
    <name type="common">Chinese yew</name>
    <name type="synonym">Taxus wallichiana var. chinensis</name>
    <dbReference type="NCBI Taxonomy" id="29808"/>
    <lineage>
        <taxon>Eukaryota</taxon>
        <taxon>Viridiplantae</taxon>
        <taxon>Streptophyta</taxon>
        <taxon>Embryophyta</taxon>
        <taxon>Tracheophyta</taxon>
        <taxon>Spermatophyta</taxon>
        <taxon>Pinopsida</taxon>
        <taxon>Pinidae</taxon>
        <taxon>Conifers II</taxon>
        <taxon>Cupressales</taxon>
        <taxon>Taxaceae</taxon>
        <taxon>Taxus</taxon>
    </lineage>
</organism>
<dbReference type="AlphaFoldDB" id="A0AA38GW16"/>
<keyword evidence="4" id="KW-0132">Cell division</keyword>
<dbReference type="OMA" id="LRMWEAY"/>
<evidence type="ECO:0000256" key="4">
    <source>
        <dbReference type="ARBA" id="ARBA00022618"/>
    </source>
</evidence>
<keyword evidence="6" id="KW-0995">Kinetochore</keyword>
<evidence type="ECO:0000313" key="10">
    <source>
        <dbReference type="EMBL" id="KAH9330042.1"/>
    </source>
</evidence>
<evidence type="ECO:0000256" key="9">
    <source>
        <dbReference type="ARBA" id="ARBA00023328"/>
    </source>
</evidence>
<dbReference type="InterPro" id="IPR008685">
    <property type="entry name" value="Centromere_Mis12"/>
</dbReference>
<reference evidence="10 11" key="1">
    <citation type="journal article" date="2021" name="Nat. Plants">
        <title>The Taxus genome provides insights into paclitaxel biosynthesis.</title>
        <authorList>
            <person name="Xiong X."/>
            <person name="Gou J."/>
            <person name="Liao Q."/>
            <person name="Li Y."/>
            <person name="Zhou Q."/>
            <person name="Bi G."/>
            <person name="Li C."/>
            <person name="Du R."/>
            <person name="Wang X."/>
            <person name="Sun T."/>
            <person name="Guo L."/>
            <person name="Liang H."/>
            <person name="Lu P."/>
            <person name="Wu Y."/>
            <person name="Zhang Z."/>
            <person name="Ro D.K."/>
            <person name="Shang Y."/>
            <person name="Huang S."/>
            <person name="Yan J."/>
        </authorList>
    </citation>
    <scope>NUCLEOTIDE SEQUENCE [LARGE SCALE GENOMIC DNA]</scope>
    <source>
        <strain evidence="10">Ta-2019</strain>
    </source>
</reference>
<dbReference type="GO" id="GO:0000444">
    <property type="term" value="C:MIS12/MIND type complex"/>
    <property type="evidence" value="ECO:0007669"/>
    <property type="project" value="TreeGrafter"/>
</dbReference>
<dbReference type="Proteomes" id="UP000824469">
    <property type="component" value="Unassembled WGS sequence"/>
</dbReference>
<sequence>MEGLQGETSKRQARSSVDDKSDSVLGLLNFDPQLFVNDVRNSVDDVIDEGFGFFKEQATKALGVKDDEVVEKLSKAIDGVQYTVQVKLDKHLDTWERYCTMHCFDIPKGLSFPETNYPKDSPDELPCEDRSSDMDLDHELQCLREKLAIAGKESAVLRGELTNMERQAAVTVRHAEALDDALQPLEENSTQDVINEFIRASSVLFGEKMERLKTIKRDRMENQRIERIRSPNIYNTKRKDFP</sequence>
<evidence type="ECO:0000256" key="2">
    <source>
        <dbReference type="ARBA" id="ARBA00008643"/>
    </source>
</evidence>
<protein>
    <recommendedName>
        <fullName evidence="12">MIS12 homologue</fullName>
    </recommendedName>
</protein>
<comment type="similarity">
    <text evidence="2">Belongs to the mis12 family.</text>
</comment>
<dbReference type="Pfam" id="PF05859">
    <property type="entry name" value="Mis12"/>
    <property type="match status" value="1"/>
</dbReference>
<name>A0AA38GW16_TAXCH</name>
<feature type="non-terminal residue" evidence="10">
    <location>
        <position position="242"/>
    </location>
</feature>
<evidence type="ECO:0000313" key="11">
    <source>
        <dbReference type="Proteomes" id="UP000824469"/>
    </source>
</evidence>